<keyword evidence="3" id="KW-1185">Reference proteome</keyword>
<evidence type="ECO:0000313" key="2">
    <source>
        <dbReference type="EMBL" id="KAL3688248.1"/>
    </source>
</evidence>
<feature type="compositionally biased region" description="Polar residues" evidence="1">
    <location>
        <begin position="181"/>
        <end position="190"/>
    </location>
</feature>
<proteinExistence type="predicted"/>
<gene>
    <name evidence="2" type="ORF">R1sor_014557</name>
</gene>
<comment type="caution">
    <text evidence="2">The sequence shown here is derived from an EMBL/GenBank/DDBJ whole genome shotgun (WGS) entry which is preliminary data.</text>
</comment>
<protein>
    <submittedName>
        <fullName evidence="2">Uncharacterized protein</fullName>
    </submittedName>
</protein>
<evidence type="ECO:0000256" key="1">
    <source>
        <dbReference type="SAM" id="MobiDB-lite"/>
    </source>
</evidence>
<name>A0ABD3H9Q5_9MARC</name>
<reference evidence="2 3" key="1">
    <citation type="submission" date="2024-09" db="EMBL/GenBank/DDBJ databases">
        <title>Chromosome-scale assembly of Riccia sorocarpa.</title>
        <authorList>
            <person name="Paukszto L."/>
        </authorList>
    </citation>
    <scope>NUCLEOTIDE SEQUENCE [LARGE SCALE GENOMIC DNA]</scope>
    <source>
        <strain evidence="2">LP-2024</strain>
        <tissue evidence="2">Aerial parts of the thallus</tissue>
    </source>
</reference>
<accession>A0ABD3H9Q5</accession>
<organism evidence="2 3">
    <name type="scientific">Riccia sorocarpa</name>
    <dbReference type="NCBI Taxonomy" id="122646"/>
    <lineage>
        <taxon>Eukaryota</taxon>
        <taxon>Viridiplantae</taxon>
        <taxon>Streptophyta</taxon>
        <taxon>Embryophyta</taxon>
        <taxon>Marchantiophyta</taxon>
        <taxon>Marchantiopsida</taxon>
        <taxon>Marchantiidae</taxon>
        <taxon>Marchantiales</taxon>
        <taxon>Ricciaceae</taxon>
        <taxon>Riccia</taxon>
    </lineage>
</organism>
<feature type="region of interest" description="Disordered" evidence="1">
    <location>
        <begin position="152"/>
        <end position="190"/>
    </location>
</feature>
<dbReference type="Proteomes" id="UP001633002">
    <property type="component" value="Unassembled WGS sequence"/>
</dbReference>
<sequence length="190" mass="21225">MGLTYKILAKIMANRVKKLTPRRNWVRSLMEDGNMVAASSAHTSQMLHMIDIGLREATSNPAKMLLIAAVLRQKWSERNQKQFKGINVSLPATKLLEEVKCEIRALEGTIDNLEEGRACIGRATDSIQGWILATAANTRAYRLNIVIDQTLPTQSPQHPDSTEEMPQVSQSHSPGREIRHSLTNPNTNET</sequence>
<dbReference type="EMBL" id="JBJQOH010000004">
    <property type="protein sequence ID" value="KAL3688248.1"/>
    <property type="molecule type" value="Genomic_DNA"/>
</dbReference>
<dbReference type="AlphaFoldDB" id="A0ABD3H9Q5"/>
<evidence type="ECO:0000313" key="3">
    <source>
        <dbReference type="Proteomes" id="UP001633002"/>
    </source>
</evidence>